<proteinExistence type="inferred from homology"/>
<dbReference type="Gene3D" id="3.40.50.880">
    <property type="match status" value="1"/>
</dbReference>
<comment type="catalytic activity">
    <reaction evidence="7 9">
        <text>(6S)-5,6,7,8-tetrahydrofolyl-(gamma-L-Glu)(n) + (n-1) H2O = (6S)-5,6,7,8-tetrahydrofolate + (n-1) L-glutamate</text>
        <dbReference type="Rhea" id="RHEA:56784"/>
        <dbReference type="Rhea" id="RHEA-COMP:14738"/>
        <dbReference type="ChEBI" id="CHEBI:15377"/>
        <dbReference type="ChEBI" id="CHEBI:29985"/>
        <dbReference type="ChEBI" id="CHEBI:57453"/>
        <dbReference type="ChEBI" id="CHEBI:141005"/>
        <dbReference type="EC" id="3.4.19.9"/>
    </reaction>
</comment>
<accession>W1NUK7</accession>
<evidence type="ECO:0000256" key="1">
    <source>
        <dbReference type="ARBA" id="ARBA00004239"/>
    </source>
</evidence>
<feature type="non-terminal residue" evidence="10">
    <location>
        <position position="372"/>
    </location>
</feature>
<dbReference type="InterPro" id="IPR029062">
    <property type="entry name" value="Class_I_gatase-like"/>
</dbReference>
<gene>
    <name evidence="10" type="ORF">AMTR_s00170p00050820</name>
</gene>
<feature type="active site" evidence="9">
    <location>
        <position position="309"/>
    </location>
</feature>
<evidence type="ECO:0000256" key="6">
    <source>
        <dbReference type="ARBA" id="ARBA00022801"/>
    </source>
</evidence>
<dbReference type="STRING" id="13333.W1NUK7"/>
<dbReference type="GO" id="GO:0005773">
    <property type="term" value="C:vacuole"/>
    <property type="evidence" value="ECO:0000318"/>
    <property type="project" value="GO_Central"/>
</dbReference>
<name>W1NUK7_AMBTC</name>
<dbReference type="GO" id="GO:0046900">
    <property type="term" value="P:tetrahydrofolylpolyglutamate metabolic process"/>
    <property type="evidence" value="ECO:0000318"/>
    <property type="project" value="GO_Central"/>
</dbReference>
<organism evidence="10 11">
    <name type="scientific">Amborella trichopoda</name>
    <dbReference type="NCBI Taxonomy" id="13333"/>
    <lineage>
        <taxon>Eukaryota</taxon>
        <taxon>Viridiplantae</taxon>
        <taxon>Streptophyta</taxon>
        <taxon>Embryophyta</taxon>
        <taxon>Tracheophyta</taxon>
        <taxon>Spermatophyta</taxon>
        <taxon>Magnoliopsida</taxon>
        <taxon>Amborellales</taxon>
        <taxon>Amborellaceae</taxon>
        <taxon>Amborella</taxon>
    </lineage>
</organism>
<dbReference type="PROSITE" id="PS51273">
    <property type="entry name" value="GATASE_TYPE_1"/>
    <property type="match status" value="1"/>
</dbReference>
<comment type="similarity">
    <text evidence="2">Belongs to the peptidase C26 family.</text>
</comment>
<protein>
    <recommendedName>
        <fullName evidence="3 9">folate gamma-glutamyl hydrolase</fullName>
        <ecNumber evidence="3 9">3.4.19.9</ecNumber>
    </recommendedName>
</protein>
<dbReference type="AlphaFoldDB" id="W1NUK7"/>
<feature type="active site" description="Nucleophile" evidence="8 9">
    <location>
        <position position="196"/>
    </location>
</feature>
<dbReference type="Proteomes" id="UP000017836">
    <property type="component" value="Unassembled WGS sequence"/>
</dbReference>
<feature type="active site" description="Proton donor" evidence="8">
    <location>
        <position position="309"/>
    </location>
</feature>
<keyword evidence="6 9" id="KW-0378">Hydrolase</keyword>
<evidence type="ECO:0000256" key="9">
    <source>
        <dbReference type="PROSITE-ProRule" id="PRU00607"/>
    </source>
</evidence>
<dbReference type="FunFam" id="3.40.50.880:FF:000024">
    <property type="entry name" value="Folate gamma-glutamyl hydrolase"/>
    <property type="match status" value="1"/>
</dbReference>
<dbReference type="eggNOG" id="KOG1559">
    <property type="taxonomic scope" value="Eukaryota"/>
</dbReference>
<evidence type="ECO:0000256" key="2">
    <source>
        <dbReference type="ARBA" id="ARBA00011083"/>
    </source>
</evidence>
<evidence type="ECO:0000313" key="11">
    <source>
        <dbReference type="Proteomes" id="UP000017836"/>
    </source>
</evidence>
<dbReference type="PANTHER" id="PTHR11315">
    <property type="entry name" value="PROTEASE FAMILY C26 GAMMA-GLUTAMYL HYDROLASE"/>
    <property type="match status" value="1"/>
</dbReference>
<sequence length="372" mass="41734">MADASNIRRPLLPRDQQTKIMQHDNGCLRLSSSDLWNFLCVNLLFSSSNRTAINANAQCLLLPSDSDGEIPAEVSAKSAEIQSCPAPDPALYYQPVIGILTHPGDGASGRLMNGSHVSYIAASYVKFCEAAGARVIPLIYNERREVLLEKLNLVNGMLLTGGWCKRGLYYDTVEMIFKHVLERNDAGDHFPLVAICLNFELISIIVSQDRSIFERYSALDLPSTLQFKQNIELNNTVFRRFSSELLKKVSTECLIMQSHRFGVSPETFESNHALSNFFKILTTCADKNGKVYVSTTQAYRYPIFGFQWHPEKNAFEWGLPNIPHSEDAVQVTQHVANFFISEARKSSNRPPTTRVLDNLIYNHSPTYCGKAG</sequence>
<evidence type="ECO:0000313" key="10">
    <source>
        <dbReference type="EMBL" id="ERM98344.1"/>
    </source>
</evidence>
<dbReference type="GO" id="GO:0005576">
    <property type="term" value="C:extracellular region"/>
    <property type="evidence" value="ECO:0007669"/>
    <property type="project" value="UniProtKB-SubCell"/>
</dbReference>
<comment type="subcellular location">
    <subcellularLocation>
        <location evidence="1">Secreted</location>
        <location evidence="1">Extracellular space</location>
    </subcellularLocation>
</comment>
<keyword evidence="11" id="KW-1185">Reference proteome</keyword>
<dbReference type="PANTHER" id="PTHR11315:SF0">
    <property type="entry name" value="FOLATE GAMMA-GLUTAMYL HYDROLASE"/>
    <property type="match status" value="1"/>
</dbReference>
<keyword evidence="5" id="KW-0732">Signal</keyword>
<dbReference type="InterPro" id="IPR015527">
    <property type="entry name" value="Pept_C26_g-glut_hydrolase"/>
</dbReference>
<evidence type="ECO:0000256" key="8">
    <source>
        <dbReference type="PIRSR" id="PIRSR615527-1"/>
    </source>
</evidence>
<dbReference type="InterPro" id="IPR011697">
    <property type="entry name" value="Peptidase_C26"/>
</dbReference>
<evidence type="ECO:0000256" key="3">
    <source>
        <dbReference type="ARBA" id="ARBA00012886"/>
    </source>
</evidence>
<reference evidence="11" key="1">
    <citation type="journal article" date="2013" name="Science">
        <title>The Amborella genome and the evolution of flowering plants.</title>
        <authorList>
            <consortium name="Amborella Genome Project"/>
        </authorList>
    </citation>
    <scope>NUCLEOTIDE SEQUENCE [LARGE SCALE GENOMIC DNA]</scope>
</reference>
<dbReference type="PROSITE" id="PS51275">
    <property type="entry name" value="PEPTIDASE_C26_GGH"/>
    <property type="match status" value="1"/>
</dbReference>
<keyword evidence="4" id="KW-0964">Secreted</keyword>
<dbReference type="EMBL" id="KI395390">
    <property type="protein sequence ID" value="ERM98344.1"/>
    <property type="molecule type" value="Genomic_DNA"/>
</dbReference>
<evidence type="ECO:0000256" key="4">
    <source>
        <dbReference type="ARBA" id="ARBA00022525"/>
    </source>
</evidence>
<dbReference type="SUPFAM" id="SSF52317">
    <property type="entry name" value="Class I glutamine amidotransferase-like"/>
    <property type="match status" value="1"/>
</dbReference>
<dbReference type="Pfam" id="PF07722">
    <property type="entry name" value="Peptidase_C26"/>
    <property type="match status" value="1"/>
</dbReference>
<dbReference type="EC" id="3.4.19.9" evidence="3 9"/>
<dbReference type="OMA" id="CHEDIDH"/>
<evidence type="ECO:0000256" key="5">
    <source>
        <dbReference type="ARBA" id="ARBA00022729"/>
    </source>
</evidence>
<dbReference type="HOGENOM" id="CLU_058704_0_0_1"/>
<dbReference type="GO" id="GO:0034722">
    <property type="term" value="F:gamma-glutamyl-peptidase activity"/>
    <property type="evidence" value="ECO:0000318"/>
    <property type="project" value="GO_Central"/>
</dbReference>
<evidence type="ECO:0000256" key="7">
    <source>
        <dbReference type="ARBA" id="ARBA00051589"/>
    </source>
</evidence>